<dbReference type="EMBL" id="JAUEPR010000038">
    <property type="protein sequence ID" value="KAK0472707.1"/>
    <property type="molecule type" value="Genomic_DNA"/>
</dbReference>
<dbReference type="InterPro" id="IPR051911">
    <property type="entry name" value="SDR_oxidoreductase"/>
</dbReference>
<dbReference type="SUPFAM" id="SSF51735">
    <property type="entry name" value="NAD(P)-binding Rossmann-fold domains"/>
    <property type="match status" value="1"/>
</dbReference>
<dbReference type="PANTHER" id="PTHR43976:SF16">
    <property type="entry name" value="SHORT-CHAIN DEHYDROGENASE_REDUCTASE FAMILY PROTEIN"/>
    <property type="match status" value="1"/>
</dbReference>
<dbReference type="PANTHER" id="PTHR43976">
    <property type="entry name" value="SHORT CHAIN DEHYDROGENASE"/>
    <property type="match status" value="1"/>
</dbReference>
<accession>A0AA39TXG0</accession>
<proteinExistence type="inferred from homology"/>
<evidence type="ECO:0000313" key="6">
    <source>
        <dbReference type="Proteomes" id="UP001175227"/>
    </source>
</evidence>
<gene>
    <name evidence="5" type="ORF">IW261DRAFT_1404863</name>
</gene>
<evidence type="ECO:0008006" key="7">
    <source>
        <dbReference type="Google" id="ProtNLM"/>
    </source>
</evidence>
<dbReference type="InterPro" id="IPR002347">
    <property type="entry name" value="SDR_fam"/>
</dbReference>
<evidence type="ECO:0000256" key="2">
    <source>
        <dbReference type="ARBA" id="ARBA00022857"/>
    </source>
</evidence>
<reference evidence="5" key="1">
    <citation type="submission" date="2023-06" db="EMBL/GenBank/DDBJ databases">
        <authorList>
            <consortium name="Lawrence Berkeley National Laboratory"/>
            <person name="Ahrendt S."/>
            <person name="Sahu N."/>
            <person name="Indic B."/>
            <person name="Wong-Bajracharya J."/>
            <person name="Merenyi Z."/>
            <person name="Ke H.-M."/>
            <person name="Monk M."/>
            <person name="Kocsube S."/>
            <person name="Drula E."/>
            <person name="Lipzen A."/>
            <person name="Balint B."/>
            <person name="Henrissat B."/>
            <person name="Andreopoulos B."/>
            <person name="Martin F.M."/>
            <person name="Harder C.B."/>
            <person name="Rigling D."/>
            <person name="Ford K.L."/>
            <person name="Foster G.D."/>
            <person name="Pangilinan J."/>
            <person name="Papanicolaou A."/>
            <person name="Barry K."/>
            <person name="LaButti K."/>
            <person name="Viragh M."/>
            <person name="Koriabine M."/>
            <person name="Yan M."/>
            <person name="Riley R."/>
            <person name="Champramary S."/>
            <person name="Plett K.L."/>
            <person name="Tsai I.J."/>
            <person name="Slot J."/>
            <person name="Sipos G."/>
            <person name="Plett J."/>
            <person name="Nagy L.G."/>
            <person name="Grigoriev I.V."/>
        </authorList>
    </citation>
    <scope>NUCLEOTIDE SEQUENCE</scope>
    <source>
        <strain evidence="5">ICMP 16352</strain>
    </source>
</reference>
<dbReference type="PROSITE" id="PS00061">
    <property type="entry name" value="ADH_SHORT"/>
    <property type="match status" value="1"/>
</dbReference>
<dbReference type="PRINTS" id="PR00080">
    <property type="entry name" value="SDRFAMILY"/>
</dbReference>
<dbReference type="InterPro" id="IPR036291">
    <property type="entry name" value="NAD(P)-bd_dom_sf"/>
</dbReference>
<sequence length="283" mass="30744">MSSQQLVWLITDPASGSELVIAALERGEKVIATARGGSLSQLEDLKALGADVLELDVTVSLDELCVIAEKAIDIHGRIDVLVNNAGYALLQSVEEATPQETFNQFNTNVFGPLNVARAFLPYMRERRTGTFVFLGSIGSWTPQAFSGVYNGSKFAIRGISESLHQEIAPMGLRSICFDFGFFRTNFLSPGHRILGKAGIAGYQEIAHGAAEFCHAYDRQQPGDPKKGVRAVLDIVRGEGVAEGKAFPTDLLLGSDCRRAVQDIIQKAVISQEEWNNITISTDI</sequence>
<keyword evidence="3" id="KW-0560">Oxidoreductase</keyword>
<keyword evidence="6" id="KW-1185">Reference proteome</keyword>
<evidence type="ECO:0000256" key="4">
    <source>
        <dbReference type="RuleBase" id="RU000363"/>
    </source>
</evidence>
<dbReference type="InterPro" id="IPR020904">
    <property type="entry name" value="Sc_DH/Rdtase_CS"/>
</dbReference>
<name>A0AA39TXG0_9AGAR</name>
<dbReference type="Gene3D" id="3.40.50.720">
    <property type="entry name" value="NAD(P)-binding Rossmann-like Domain"/>
    <property type="match status" value="1"/>
</dbReference>
<dbReference type="Pfam" id="PF00106">
    <property type="entry name" value="adh_short"/>
    <property type="match status" value="1"/>
</dbReference>
<dbReference type="PRINTS" id="PR00081">
    <property type="entry name" value="GDHRDH"/>
</dbReference>
<dbReference type="Proteomes" id="UP001175227">
    <property type="component" value="Unassembled WGS sequence"/>
</dbReference>
<keyword evidence="2" id="KW-0521">NADP</keyword>
<comment type="similarity">
    <text evidence="1 4">Belongs to the short-chain dehydrogenases/reductases (SDR) family.</text>
</comment>
<evidence type="ECO:0000313" key="5">
    <source>
        <dbReference type="EMBL" id="KAK0472707.1"/>
    </source>
</evidence>
<evidence type="ECO:0000256" key="3">
    <source>
        <dbReference type="ARBA" id="ARBA00023002"/>
    </source>
</evidence>
<organism evidence="5 6">
    <name type="scientific">Armillaria novae-zelandiae</name>
    <dbReference type="NCBI Taxonomy" id="153914"/>
    <lineage>
        <taxon>Eukaryota</taxon>
        <taxon>Fungi</taxon>
        <taxon>Dikarya</taxon>
        <taxon>Basidiomycota</taxon>
        <taxon>Agaricomycotina</taxon>
        <taxon>Agaricomycetes</taxon>
        <taxon>Agaricomycetidae</taxon>
        <taxon>Agaricales</taxon>
        <taxon>Marasmiineae</taxon>
        <taxon>Physalacriaceae</taxon>
        <taxon>Armillaria</taxon>
    </lineage>
</organism>
<protein>
    <recommendedName>
        <fullName evidence="7">NAD(P)-binding protein</fullName>
    </recommendedName>
</protein>
<dbReference type="CDD" id="cd05374">
    <property type="entry name" value="17beta-HSD-like_SDR_c"/>
    <property type="match status" value="1"/>
</dbReference>
<comment type="caution">
    <text evidence="5">The sequence shown here is derived from an EMBL/GenBank/DDBJ whole genome shotgun (WGS) entry which is preliminary data.</text>
</comment>
<dbReference type="GO" id="GO:0016491">
    <property type="term" value="F:oxidoreductase activity"/>
    <property type="evidence" value="ECO:0007669"/>
    <property type="project" value="UniProtKB-KW"/>
</dbReference>
<evidence type="ECO:0000256" key="1">
    <source>
        <dbReference type="ARBA" id="ARBA00006484"/>
    </source>
</evidence>
<dbReference type="AlphaFoldDB" id="A0AA39TXG0"/>